<reference evidence="2 3" key="1">
    <citation type="journal article" date="2014" name="Mol. Plant">
        <title>Chromosome Scale Genome Assembly and Transcriptome Profiling of Nannochloropsis gaditana in Nitrogen Depletion.</title>
        <authorList>
            <person name="Corteggiani Carpinelli E."/>
            <person name="Telatin A."/>
            <person name="Vitulo N."/>
            <person name="Forcato C."/>
            <person name="D'Angelo M."/>
            <person name="Schiavon R."/>
            <person name="Vezzi A."/>
            <person name="Giacometti G.M."/>
            <person name="Morosinotto T."/>
            <person name="Valle G."/>
        </authorList>
    </citation>
    <scope>NUCLEOTIDE SEQUENCE [LARGE SCALE GENOMIC DNA]</scope>
    <source>
        <strain evidence="2 3">B-31</strain>
    </source>
</reference>
<feature type="region of interest" description="Disordered" evidence="1">
    <location>
        <begin position="1"/>
        <end position="21"/>
    </location>
</feature>
<dbReference type="EMBL" id="AZIL01000279">
    <property type="protein sequence ID" value="EWM28588.1"/>
    <property type="molecule type" value="Genomic_DNA"/>
</dbReference>
<proteinExistence type="predicted"/>
<evidence type="ECO:0000256" key="1">
    <source>
        <dbReference type="SAM" id="MobiDB-lite"/>
    </source>
</evidence>
<keyword evidence="3" id="KW-1185">Reference proteome</keyword>
<evidence type="ECO:0000313" key="3">
    <source>
        <dbReference type="Proteomes" id="UP000019335"/>
    </source>
</evidence>
<name>W7TYN6_9STRA</name>
<gene>
    <name evidence="2" type="ORF">Naga_100009g5</name>
</gene>
<evidence type="ECO:0000313" key="2">
    <source>
        <dbReference type="EMBL" id="EWM28588.1"/>
    </source>
</evidence>
<comment type="caution">
    <text evidence="2">The sequence shown here is derived from an EMBL/GenBank/DDBJ whole genome shotgun (WGS) entry which is preliminary data.</text>
</comment>
<protein>
    <submittedName>
        <fullName evidence="2">Uncharacterized protein</fullName>
    </submittedName>
</protein>
<dbReference type="AlphaFoldDB" id="W7TYN6"/>
<accession>W7TYN6</accession>
<organism evidence="2 3">
    <name type="scientific">Nannochloropsis gaditana</name>
    <dbReference type="NCBI Taxonomy" id="72520"/>
    <lineage>
        <taxon>Eukaryota</taxon>
        <taxon>Sar</taxon>
        <taxon>Stramenopiles</taxon>
        <taxon>Ochrophyta</taxon>
        <taxon>Eustigmatophyceae</taxon>
        <taxon>Eustigmatales</taxon>
        <taxon>Monodopsidaceae</taxon>
        <taxon>Nannochloropsis</taxon>
    </lineage>
</organism>
<dbReference type="Proteomes" id="UP000019335">
    <property type="component" value="Chromosome 4"/>
</dbReference>
<sequence>MEEGALVGSTARSRGRPTPLVAPSSPFSVSLLSTLVVVQPAYAEAHAAVTTTIPVRARTVPIRCIIGLPQGRTAGVARVASASLHTGQLWNSTLQGRTGGRVPIRRWRRPCTFLVQLVVIRRCGREGAHFRVVKCRVRGRRTATDAVPVGSEGRVMLRYAQSIGIYAGHPLLMS</sequence>